<dbReference type="GO" id="GO:0003700">
    <property type="term" value="F:DNA-binding transcription factor activity"/>
    <property type="evidence" value="ECO:0007669"/>
    <property type="project" value="InterPro"/>
</dbReference>
<organism evidence="7 8">
    <name type="scientific">Striga asiatica</name>
    <name type="common">Asiatic witchweed</name>
    <name type="synonym">Buchnera asiatica</name>
    <dbReference type="NCBI Taxonomy" id="4170"/>
    <lineage>
        <taxon>Eukaryota</taxon>
        <taxon>Viridiplantae</taxon>
        <taxon>Streptophyta</taxon>
        <taxon>Embryophyta</taxon>
        <taxon>Tracheophyta</taxon>
        <taxon>Spermatophyta</taxon>
        <taxon>Magnoliopsida</taxon>
        <taxon>eudicotyledons</taxon>
        <taxon>Gunneridae</taxon>
        <taxon>Pentapetalae</taxon>
        <taxon>asterids</taxon>
        <taxon>lamiids</taxon>
        <taxon>Lamiales</taxon>
        <taxon>Orobanchaceae</taxon>
        <taxon>Buchnereae</taxon>
        <taxon>Striga</taxon>
    </lineage>
</organism>
<dbReference type="Pfam" id="PF07716">
    <property type="entry name" value="bZIP_2"/>
    <property type="match status" value="1"/>
</dbReference>
<evidence type="ECO:0000259" key="6">
    <source>
        <dbReference type="PROSITE" id="PS00036"/>
    </source>
</evidence>
<dbReference type="PANTHER" id="PTHR22952">
    <property type="entry name" value="CAMP-RESPONSE ELEMENT BINDING PROTEIN-RELATED"/>
    <property type="match status" value="1"/>
</dbReference>
<keyword evidence="8" id="KW-1185">Reference proteome</keyword>
<dbReference type="Gene3D" id="1.20.5.170">
    <property type="match status" value="1"/>
</dbReference>
<dbReference type="GO" id="GO:0003677">
    <property type="term" value="F:DNA binding"/>
    <property type="evidence" value="ECO:0007669"/>
    <property type="project" value="UniProtKB-KW"/>
</dbReference>
<dbReference type="InterPro" id="IPR046347">
    <property type="entry name" value="bZIP_sf"/>
</dbReference>
<dbReference type="AlphaFoldDB" id="A0A5A7P9Y3"/>
<name>A0A5A7P9Y3_STRAF</name>
<dbReference type="FunFam" id="1.20.5.170:FF:000036">
    <property type="entry name" value="ABSCISIC ACID-INSENSITIVE 5-like protein 2"/>
    <property type="match status" value="1"/>
</dbReference>
<dbReference type="Proteomes" id="UP000325081">
    <property type="component" value="Unassembled WGS sequence"/>
</dbReference>
<evidence type="ECO:0000313" key="7">
    <source>
        <dbReference type="EMBL" id="GER29599.1"/>
    </source>
</evidence>
<dbReference type="InterPro" id="IPR043452">
    <property type="entry name" value="BZIP46-like"/>
</dbReference>
<gene>
    <name evidence="7" type="ORF">STAS_05473</name>
</gene>
<keyword evidence="2" id="KW-0238">DNA-binding</keyword>
<evidence type="ECO:0000256" key="2">
    <source>
        <dbReference type="ARBA" id="ARBA00023125"/>
    </source>
</evidence>
<dbReference type="PROSITE" id="PS00036">
    <property type="entry name" value="BZIP_BASIC"/>
    <property type="match status" value="1"/>
</dbReference>
<feature type="compositionally biased region" description="Low complexity" evidence="5">
    <location>
        <begin position="7"/>
        <end position="22"/>
    </location>
</feature>
<dbReference type="OrthoDB" id="644067at2759"/>
<feature type="coiled-coil region" evidence="4">
    <location>
        <begin position="177"/>
        <end position="204"/>
    </location>
</feature>
<dbReference type="SMART" id="SM00338">
    <property type="entry name" value="BRLZ"/>
    <property type="match status" value="1"/>
</dbReference>
<evidence type="ECO:0000256" key="1">
    <source>
        <dbReference type="ARBA" id="ARBA00004123"/>
    </source>
</evidence>
<keyword evidence="3" id="KW-0539">Nucleus</keyword>
<proteinExistence type="predicted"/>
<comment type="caution">
    <text evidence="7">The sequence shown here is derived from an EMBL/GenBank/DDBJ whole genome shotgun (WGS) entry which is preliminary data.</text>
</comment>
<dbReference type="SUPFAM" id="SSF57959">
    <property type="entry name" value="Leucine zipper domain"/>
    <property type="match status" value="1"/>
</dbReference>
<dbReference type="PANTHER" id="PTHR22952:SF433">
    <property type="entry name" value="PROTEIN FD"/>
    <property type="match status" value="1"/>
</dbReference>
<evidence type="ECO:0000256" key="5">
    <source>
        <dbReference type="SAM" id="MobiDB-lite"/>
    </source>
</evidence>
<protein>
    <submittedName>
        <fullName evidence="7">Basic leucine zipper transcription factor</fullName>
    </submittedName>
</protein>
<dbReference type="CDD" id="cd14707">
    <property type="entry name" value="bZIP_plant_BZIP46"/>
    <property type="match status" value="1"/>
</dbReference>
<keyword evidence="4" id="KW-0175">Coiled coil</keyword>
<dbReference type="GO" id="GO:0005634">
    <property type="term" value="C:nucleus"/>
    <property type="evidence" value="ECO:0007669"/>
    <property type="project" value="UniProtKB-SubCell"/>
</dbReference>
<feature type="domain" description="BZIP" evidence="6">
    <location>
        <begin position="153"/>
        <end position="168"/>
    </location>
</feature>
<evidence type="ECO:0000313" key="8">
    <source>
        <dbReference type="Proteomes" id="UP000325081"/>
    </source>
</evidence>
<feature type="region of interest" description="Disordered" evidence="5">
    <location>
        <begin position="1"/>
        <end position="38"/>
    </location>
</feature>
<dbReference type="InterPro" id="IPR004827">
    <property type="entry name" value="bZIP"/>
</dbReference>
<evidence type="ECO:0000256" key="3">
    <source>
        <dbReference type="ARBA" id="ARBA00023242"/>
    </source>
</evidence>
<dbReference type="EMBL" id="BKCP01004113">
    <property type="protein sequence ID" value="GER29599.1"/>
    <property type="molecule type" value="Genomic_DNA"/>
</dbReference>
<sequence>MWAPYFSSSSSSPSSSTPSSSSAVTDRDFPARPPPAAARTMEEVWRDISLVSDNLPRRPSAASGGVVILQDFLSRDPPASAAASPPPPPQLPTVLTLSSTAHHFSSLLINNNGNDNQYHHEHNNVLKMPPSDGAAMRKRFPEFDPNSGERRHKRMIKNRESAARSRARKQERPSAYTNELELEVAHLMEENAKLRQQQEQLCRDAAAQHQKRKPLHRTLTAPF</sequence>
<evidence type="ECO:0000256" key="4">
    <source>
        <dbReference type="SAM" id="Coils"/>
    </source>
</evidence>
<accession>A0A5A7P9Y3</accession>
<dbReference type="GO" id="GO:0045893">
    <property type="term" value="P:positive regulation of DNA-templated transcription"/>
    <property type="evidence" value="ECO:0007669"/>
    <property type="project" value="InterPro"/>
</dbReference>
<reference evidence="8" key="1">
    <citation type="journal article" date="2019" name="Curr. Biol.">
        <title>Genome Sequence of Striga asiatica Provides Insight into the Evolution of Plant Parasitism.</title>
        <authorList>
            <person name="Yoshida S."/>
            <person name="Kim S."/>
            <person name="Wafula E.K."/>
            <person name="Tanskanen J."/>
            <person name="Kim Y.M."/>
            <person name="Honaas L."/>
            <person name="Yang Z."/>
            <person name="Spallek T."/>
            <person name="Conn C.E."/>
            <person name="Ichihashi Y."/>
            <person name="Cheong K."/>
            <person name="Cui S."/>
            <person name="Der J.P."/>
            <person name="Gundlach H."/>
            <person name="Jiao Y."/>
            <person name="Hori C."/>
            <person name="Ishida J.K."/>
            <person name="Kasahara H."/>
            <person name="Kiba T."/>
            <person name="Kim M.S."/>
            <person name="Koo N."/>
            <person name="Laohavisit A."/>
            <person name="Lee Y.H."/>
            <person name="Lumba S."/>
            <person name="McCourt P."/>
            <person name="Mortimer J.C."/>
            <person name="Mutuku J.M."/>
            <person name="Nomura T."/>
            <person name="Sasaki-Sekimoto Y."/>
            <person name="Seto Y."/>
            <person name="Wang Y."/>
            <person name="Wakatake T."/>
            <person name="Sakakibara H."/>
            <person name="Demura T."/>
            <person name="Yamaguchi S."/>
            <person name="Yoneyama K."/>
            <person name="Manabe R.I."/>
            <person name="Nelson D.C."/>
            <person name="Schulman A.H."/>
            <person name="Timko M.P."/>
            <person name="dePamphilis C.W."/>
            <person name="Choi D."/>
            <person name="Shirasu K."/>
        </authorList>
    </citation>
    <scope>NUCLEOTIDE SEQUENCE [LARGE SCALE GENOMIC DNA]</scope>
    <source>
        <strain evidence="8">cv. UVA1</strain>
    </source>
</reference>
<comment type="subcellular location">
    <subcellularLocation>
        <location evidence="1">Nucleus</location>
    </subcellularLocation>
</comment>